<dbReference type="RefSeq" id="WP_039328740.1">
    <property type="nucleotide sequence ID" value="NZ_JTJJ01000018.1"/>
</dbReference>
<evidence type="ECO:0000313" key="2">
    <source>
        <dbReference type="Proteomes" id="UP000030853"/>
    </source>
</evidence>
<dbReference type="EMBL" id="JTJJ01000018">
    <property type="protein sequence ID" value="KHJ69303.1"/>
    <property type="molecule type" value="Genomic_DNA"/>
</dbReference>
<gene>
    <name evidence="1" type="ORF">QU24_04510</name>
</gene>
<proteinExistence type="predicted"/>
<dbReference type="Proteomes" id="UP000030853">
    <property type="component" value="Unassembled WGS sequence"/>
</dbReference>
<protein>
    <recommendedName>
        <fullName evidence="3">Apea-like HEPN domain-containing protein</fullName>
    </recommendedName>
</protein>
<evidence type="ECO:0000313" key="1">
    <source>
        <dbReference type="EMBL" id="KHJ69303.1"/>
    </source>
</evidence>
<evidence type="ECO:0008006" key="3">
    <source>
        <dbReference type="Google" id="ProtNLM"/>
    </source>
</evidence>
<sequence length="626" mass="70605">MRYYVIIISLLLRDATPVRIDKRLQRQGLTTRQICFIECWGSLSHEDSLDTDRVSFNNILNAINEILALYPQGKMYKGVKKRLQAAEELVHILKEDVALGDPVFQGIPARILHLLDYKDAWTDTGRSPVEQSKGFIQNIFIELKDLLLKHYILVNVALLQHEIGKTTAVQQQDLACIVSVCNNIMSFMLSAGIPLGECSLIYSRILLDRQRTFSNRFSSWTRKVNISEQSFTVAFTLESDKLFDMLTVAGSPTAFNGCVYTPLINGHGRKAMTVDVSVKAYSFLAAKETADIRLRDSLDVVAYMLGSGKINKHQRFSITDAAGGVIGFEGFSYEILTNSDRLTKNEFSRFMGSMSSLYSKSSVTSARKVTAAFRFLRSGLDNKDSKENRFSAYWSALESLTLQVSSAELDHDDHVAYTTPACMGFDYVIKQLIAIRGIANLLGLNIAQQNGTVVSPGNMSLHDIYLSLKDPIFLQNIEQGMVDYPYALFTVQKFAILCNDPRKMGQKIISHAAKVNRHLYRLYSLRNAIAHNAESNPYIKFLTANLEHYLRGTITAMFYTSSMIGSVNSPESSFQRYLDFYEVALNQLEPTYARDEKEHRQINNNVKASNIVPADDELQKWIALHQ</sequence>
<comment type="caution">
    <text evidence="1">The sequence shown here is derived from an EMBL/GenBank/DDBJ whole genome shotgun (WGS) entry which is preliminary data.</text>
</comment>
<accession>A0A0B1R8F1</accession>
<reference evidence="1 2" key="1">
    <citation type="submission" date="2014-11" db="EMBL/GenBank/DDBJ databases">
        <title>Genome sequencing of Pantoea rodasii ND03.</title>
        <authorList>
            <person name="Muhamad Yunos N.Y."/>
            <person name="Chan K.-G."/>
        </authorList>
    </citation>
    <scope>NUCLEOTIDE SEQUENCE [LARGE SCALE GENOMIC DNA]</scope>
    <source>
        <strain evidence="1 2">ND03</strain>
    </source>
</reference>
<name>A0A0B1R8F1_9GAMM</name>
<dbReference type="AlphaFoldDB" id="A0A0B1R8F1"/>
<organism evidence="1 2">
    <name type="scientific">Pantoea rodasii</name>
    <dbReference type="NCBI Taxonomy" id="1076549"/>
    <lineage>
        <taxon>Bacteria</taxon>
        <taxon>Pseudomonadati</taxon>
        <taxon>Pseudomonadota</taxon>
        <taxon>Gammaproteobacteria</taxon>
        <taxon>Enterobacterales</taxon>
        <taxon>Erwiniaceae</taxon>
        <taxon>Pantoea</taxon>
    </lineage>
</organism>